<dbReference type="EMBL" id="AZHW01000299">
    <property type="protein sequence ID" value="ETX00835.1"/>
    <property type="molecule type" value="Genomic_DNA"/>
</dbReference>
<evidence type="ECO:0000313" key="5">
    <source>
        <dbReference type="Proteomes" id="UP000019141"/>
    </source>
</evidence>
<feature type="modified residue" description="4-aspartylphosphate" evidence="2">
    <location>
        <position position="17"/>
    </location>
</feature>
<evidence type="ECO:0000259" key="3">
    <source>
        <dbReference type="PROSITE" id="PS50110"/>
    </source>
</evidence>
<dbReference type="HOGENOM" id="CLU_000445_69_8_7"/>
<evidence type="ECO:0000256" key="2">
    <source>
        <dbReference type="PROSITE-ProRule" id="PRU00169"/>
    </source>
</evidence>
<dbReference type="Proteomes" id="UP000019141">
    <property type="component" value="Unassembled WGS sequence"/>
</dbReference>
<dbReference type="PATRIC" id="fig|1429438.4.peg.2003"/>
<dbReference type="PROSITE" id="PS50110">
    <property type="entry name" value="RESPONSE_REGULATORY"/>
    <property type="match status" value="1"/>
</dbReference>
<dbReference type="InterPro" id="IPR011006">
    <property type="entry name" value="CheY-like_superfamily"/>
</dbReference>
<keyword evidence="5" id="KW-1185">Reference proteome</keyword>
<dbReference type="PANTHER" id="PTHR44591">
    <property type="entry name" value="STRESS RESPONSE REGULATOR PROTEIN 1"/>
    <property type="match status" value="1"/>
</dbReference>
<accession>W4LSK6</accession>
<feature type="domain" description="Response regulatory" evidence="3">
    <location>
        <begin position="1"/>
        <end position="82"/>
    </location>
</feature>
<evidence type="ECO:0000256" key="1">
    <source>
        <dbReference type="ARBA" id="ARBA00022553"/>
    </source>
</evidence>
<dbReference type="PANTHER" id="PTHR44591:SF21">
    <property type="entry name" value="TWO-COMPONENT RESPONSE REGULATOR"/>
    <property type="match status" value="1"/>
</dbReference>
<dbReference type="AlphaFoldDB" id="W4LSK6"/>
<dbReference type="GO" id="GO:0000160">
    <property type="term" value="P:phosphorelay signal transduction system"/>
    <property type="evidence" value="ECO:0007669"/>
    <property type="project" value="InterPro"/>
</dbReference>
<sequence length="91" mass="9974">MTCFQSTPEAFELVITDQTMPHMTGEALSQALRQIRPDIPIILCTGFSHVITQETALRMGVSAFLQKPLTMHELGETVQRVLGHQAVLPGG</sequence>
<dbReference type="SUPFAM" id="SSF52172">
    <property type="entry name" value="CheY-like"/>
    <property type="match status" value="1"/>
</dbReference>
<reference evidence="4 5" key="1">
    <citation type="journal article" date="2014" name="Nature">
        <title>An environmental bacterial taxon with a large and distinct metabolic repertoire.</title>
        <authorList>
            <person name="Wilson M.C."/>
            <person name="Mori T."/>
            <person name="Ruckert C."/>
            <person name="Uria A.R."/>
            <person name="Helf M.J."/>
            <person name="Takada K."/>
            <person name="Gernert C."/>
            <person name="Steffens U.A."/>
            <person name="Heycke N."/>
            <person name="Schmitt S."/>
            <person name="Rinke C."/>
            <person name="Helfrich E.J."/>
            <person name="Brachmann A.O."/>
            <person name="Gurgui C."/>
            <person name="Wakimoto T."/>
            <person name="Kracht M."/>
            <person name="Crusemann M."/>
            <person name="Hentschel U."/>
            <person name="Abe I."/>
            <person name="Matsunaga S."/>
            <person name="Kalinowski J."/>
            <person name="Takeyama H."/>
            <person name="Piel J."/>
        </authorList>
    </citation>
    <scope>NUCLEOTIDE SEQUENCE [LARGE SCALE GENOMIC DNA]</scope>
    <source>
        <strain evidence="5">TSY1</strain>
    </source>
</reference>
<dbReference type="InterPro" id="IPR050595">
    <property type="entry name" value="Bact_response_regulator"/>
</dbReference>
<gene>
    <name evidence="4" type="ORF">ETSY1_09770</name>
</gene>
<dbReference type="Pfam" id="PF00072">
    <property type="entry name" value="Response_reg"/>
    <property type="match status" value="1"/>
</dbReference>
<organism evidence="4 5">
    <name type="scientific">Entotheonella factor</name>
    <dbReference type="NCBI Taxonomy" id="1429438"/>
    <lineage>
        <taxon>Bacteria</taxon>
        <taxon>Pseudomonadati</taxon>
        <taxon>Nitrospinota/Tectimicrobiota group</taxon>
        <taxon>Candidatus Tectimicrobiota</taxon>
        <taxon>Candidatus Entotheonellia</taxon>
        <taxon>Candidatus Entotheonellales</taxon>
        <taxon>Candidatus Entotheonellaceae</taxon>
        <taxon>Candidatus Entotheonella</taxon>
    </lineage>
</organism>
<dbReference type="InterPro" id="IPR001789">
    <property type="entry name" value="Sig_transdc_resp-reg_receiver"/>
</dbReference>
<evidence type="ECO:0000313" key="4">
    <source>
        <dbReference type="EMBL" id="ETX00835.1"/>
    </source>
</evidence>
<keyword evidence="1 2" id="KW-0597">Phosphoprotein</keyword>
<name>W4LSK6_ENTF1</name>
<dbReference type="CDD" id="cd00156">
    <property type="entry name" value="REC"/>
    <property type="match status" value="1"/>
</dbReference>
<dbReference type="Gene3D" id="3.40.50.2300">
    <property type="match status" value="1"/>
</dbReference>
<protein>
    <recommendedName>
        <fullName evidence="3">Response regulatory domain-containing protein</fullName>
    </recommendedName>
</protein>
<comment type="caution">
    <text evidence="4">The sequence shown here is derived from an EMBL/GenBank/DDBJ whole genome shotgun (WGS) entry which is preliminary data.</text>
</comment>
<proteinExistence type="predicted"/>